<dbReference type="InterPro" id="IPR002104">
    <property type="entry name" value="Integrase_catalytic"/>
</dbReference>
<dbReference type="InterPro" id="IPR050090">
    <property type="entry name" value="Tyrosine_recombinase_XerCD"/>
</dbReference>
<evidence type="ECO:0000256" key="1">
    <source>
        <dbReference type="ARBA" id="ARBA00008857"/>
    </source>
</evidence>
<accession>A0ABV0AH24</accession>
<gene>
    <name evidence="5" type="ORF">VP395_13890</name>
</gene>
<dbReference type="InterPro" id="IPR010998">
    <property type="entry name" value="Integrase_recombinase_N"/>
</dbReference>
<comment type="caution">
    <text evidence="5">The sequence shown here is derived from an EMBL/GenBank/DDBJ whole genome shotgun (WGS) entry which is preliminary data.</text>
</comment>
<keyword evidence="3" id="KW-0233">DNA recombination</keyword>
<dbReference type="Pfam" id="PF00589">
    <property type="entry name" value="Phage_integrase"/>
    <property type="match status" value="1"/>
</dbReference>
<evidence type="ECO:0000313" key="6">
    <source>
        <dbReference type="Proteomes" id="UP001416393"/>
    </source>
</evidence>
<organism evidence="5 6">
    <name type="scientific">Mariniflexile soesokkakense</name>
    <dbReference type="NCBI Taxonomy" id="1343160"/>
    <lineage>
        <taxon>Bacteria</taxon>
        <taxon>Pseudomonadati</taxon>
        <taxon>Bacteroidota</taxon>
        <taxon>Flavobacteriia</taxon>
        <taxon>Flavobacteriales</taxon>
        <taxon>Flavobacteriaceae</taxon>
        <taxon>Mariniflexile</taxon>
    </lineage>
</organism>
<reference evidence="5 6" key="1">
    <citation type="submission" date="2024-01" db="EMBL/GenBank/DDBJ databases">
        <title>Mariniflexile litorale sp. nov., isolated from the shallow sediments of the Sea of Japan.</title>
        <authorList>
            <person name="Romanenko L."/>
            <person name="Bystritskaya E."/>
            <person name="Isaeva M."/>
        </authorList>
    </citation>
    <scope>NUCLEOTIDE SEQUENCE [LARGE SCALE GENOMIC DNA]</scope>
    <source>
        <strain evidence="5 6">KCTC 32427</strain>
    </source>
</reference>
<dbReference type="PANTHER" id="PTHR30349">
    <property type="entry name" value="PHAGE INTEGRASE-RELATED"/>
    <property type="match status" value="1"/>
</dbReference>
<dbReference type="Gene3D" id="1.10.150.130">
    <property type="match status" value="1"/>
</dbReference>
<dbReference type="PANTHER" id="PTHR30349:SF64">
    <property type="entry name" value="PROPHAGE INTEGRASE INTD-RELATED"/>
    <property type="match status" value="1"/>
</dbReference>
<evidence type="ECO:0000256" key="3">
    <source>
        <dbReference type="ARBA" id="ARBA00023172"/>
    </source>
</evidence>
<evidence type="ECO:0000256" key="2">
    <source>
        <dbReference type="ARBA" id="ARBA00023125"/>
    </source>
</evidence>
<dbReference type="RefSeq" id="WP_346242623.1">
    <property type="nucleotide sequence ID" value="NZ_JAZHYP010000008.1"/>
</dbReference>
<dbReference type="InterPro" id="IPR025269">
    <property type="entry name" value="SAM-like_dom"/>
</dbReference>
<evidence type="ECO:0000259" key="4">
    <source>
        <dbReference type="PROSITE" id="PS51898"/>
    </source>
</evidence>
<comment type="similarity">
    <text evidence="1">Belongs to the 'phage' integrase family.</text>
</comment>
<sequence>MASVNYRLKTNSDWNTIYLRFKQGSQFDYEVATDFSVPKNRWSKPKQEVLSTKEVDSVKINIKLNELKAFIIKAYEDSKADGAIITNNWLKEQIAIFLNKETQNTDLDNKIFITNFIETFIKDSEKRKTKKGELVLKRTIQHYRTTKNKIQAFENSVSKRYKLTDIDLKFHSGFLEYLKDTQHLRNSTIGGYIDDIRLFCRTADKMGYNVSNEYKLNEFYSPSYETKDIYLTTEEIKKIYNKSIENESLTNAKDWFVIGLYTGLRVSDLLKLSSKNIDDDFITLTTKKTSFPVIIPIHPHIREILKKRNGKFPRKISDQKFNDYIKIVCEKVGFTEFVEGSKMCPKEIVKDGKKKIIHRKIDGKYPKFELISSHICRRSFASNLYGKIDTLTIMKITGHKTESQFLKYIKITPKEYAIKLKEHWKENKHLFD</sequence>
<dbReference type="Gene3D" id="1.10.443.10">
    <property type="entry name" value="Intergrase catalytic core"/>
    <property type="match status" value="1"/>
</dbReference>
<dbReference type="Pfam" id="PF13102">
    <property type="entry name" value="Phage_int_SAM_5"/>
    <property type="match status" value="1"/>
</dbReference>
<evidence type="ECO:0000313" key="5">
    <source>
        <dbReference type="EMBL" id="MEN3324825.1"/>
    </source>
</evidence>
<dbReference type="InterPro" id="IPR011010">
    <property type="entry name" value="DNA_brk_join_enz"/>
</dbReference>
<feature type="domain" description="Tyr recombinase" evidence="4">
    <location>
        <begin position="226"/>
        <end position="429"/>
    </location>
</feature>
<dbReference type="EMBL" id="JAZHYP010000008">
    <property type="protein sequence ID" value="MEN3324825.1"/>
    <property type="molecule type" value="Genomic_DNA"/>
</dbReference>
<dbReference type="InterPro" id="IPR013762">
    <property type="entry name" value="Integrase-like_cat_sf"/>
</dbReference>
<dbReference type="SUPFAM" id="SSF56349">
    <property type="entry name" value="DNA breaking-rejoining enzymes"/>
    <property type="match status" value="1"/>
</dbReference>
<dbReference type="Proteomes" id="UP001416393">
    <property type="component" value="Unassembled WGS sequence"/>
</dbReference>
<proteinExistence type="inferred from homology"/>
<keyword evidence="6" id="KW-1185">Reference proteome</keyword>
<keyword evidence="2" id="KW-0238">DNA-binding</keyword>
<protein>
    <submittedName>
        <fullName evidence="5">Tyrosine-type recombinase/integrase</fullName>
    </submittedName>
</protein>
<dbReference type="PROSITE" id="PS51898">
    <property type="entry name" value="TYR_RECOMBINASE"/>
    <property type="match status" value="1"/>
</dbReference>
<name>A0ABV0AH24_9FLAO</name>